<accession>A0A8U0IIH2</accession>
<dbReference type="PROSITE" id="PS51257">
    <property type="entry name" value="PROKAR_LIPOPROTEIN"/>
    <property type="match status" value="1"/>
</dbReference>
<dbReference type="Proteomes" id="UP000830434">
    <property type="component" value="Chromosome"/>
</dbReference>
<organism evidence="1 2">
    <name type="scientific">Halorussus gelatinilyticus</name>
    <dbReference type="NCBI Taxonomy" id="2937524"/>
    <lineage>
        <taxon>Archaea</taxon>
        <taxon>Methanobacteriati</taxon>
        <taxon>Methanobacteriota</taxon>
        <taxon>Stenosarchaea group</taxon>
        <taxon>Halobacteria</taxon>
        <taxon>Halobacteriales</taxon>
        <taxon>Haladaptataceae</taxon>
        <taxon>Halorussus</taxon>
    </lineage>
</organism>
<protein>
    <recommendedName>
        <fullName evidence="3">Lipoprotein</fullName>
    </recommendedName>
</protein>
<proteinExistence type="predicted"/>
<dbReference type="GeneID" id="72191459"/>
<keyword evidence="2" id="KW-1185">Reference proteome</keyword>
<dbReference type="AlphaFoldDB" id="A0A8U0IIH2"/>
<name>A0A8U0IIH2_9EURY</name>
<dbReference type="RefSeq" id="WP_248654489.1">
    <property type="nucleotide sequence ID" value="NZ_CP096658.1"/>
</dbReference>
<evidence type="ECO:0000313" key="1">
    <source>
        <dbReference type="EMBL" id="UPW00072.1"/>
    </source>
</evidence>
<dbReference type="KEGG" id="haxz:M0R88_16350"/>
<reference evidence="1" key="1">
    <citation type="submission" date="2022-04" db="EMBL/GenBank/DDBJ databases">
        <title>Diverse halophilic archaea isolated from saline environments.</title>
        <authorList>
            <person name="Cui H.-L."/>
        </authorList>
    </citation>
    <scope>NUCLEOTIDE SEQUENCE</scope>
    <source>
        <strain evidence="1">XZYJT40</strain>
    </source>
</reference>
<sequence length="159" mass="17326">MRRALLALALAALLASAGCSSLASQSDAPATPDEPSVFRSVSVNNYDNQSHTVEVVVLHEGTVVHWTTRHVAGKTENETLGTVVHGADVHPPEIENTTRRYTVLVRLDNRSSGERYRLSADQLSECYSVGAAIRDGELDGPVVHHWNDDLYDYCADPEA</sequence>
<dbReference type="EMBL" id="CP096658">
    <property type="protein sequence ID" value="UPW00072.1"/>
    <property type="molecule type" value="Genomic_DNA"/>
</dbReference>
<evidence type="ECO:0000313" key="2">
    <source>
        <dbReference type="Proteomes" id="UP000830434"/>
    </source>
</evidence>
<evidence type="ECO:0008006" key="3">
    <source>
        <dbReference type="Google" id="ProtNLM"/>
    </source>
</evidence>
<gene>
    <name evidence="1" type="ORF">M0R88_16350</name>
</gene>